<dbReference type="AlphaFoldDB" id="B0E239"/>
<keyword evidence="4" id="KW-0408">Iron</keyword>
<dbReference type="InterPro" id="IPR018136">
    <property type="entry name" value="Aconitase_4Fe-4S_BS"/>
</dbReference>
<evidence type="ECO:0000259" key="6">
    <source>
        <dbReference type="Pfam" id="PF00330"/>
    </source>
</evidence>
<evidence type="ECO:0000313" key="8">
    <source>
        <dbReference type="Proteomes" id="UP000001194"/>
    </source>
</evidence>
<reference evidence="7 8" key="1">
    <citation type="journal article" date="2008" name="Nature">
        <title>The genome of Laccaria bicolor provides insights into mycorrhizal symbiosis.</title>
        <authorList>
            <person name="Martin F."/>
            <person name="Aerts A."/>
            <person name="Ahren D."/>
            <person name="Brun A."/>
            <person name="Danchin E.G.J."/>
            <person name="Duchaussoy F."/>
            <person name="Gibon J."/>
            <person name="Kohler A."/>
            <person name="Lindquist E."/>
            <person name="Pereda V."/>
            <person name="Salamov A."/>
            <person name="Shapiro H.J."/>
            <person name="Wuyts J."/>
            <person name="Blaudez D."/>
            <person name="Buee M."/>
            <person name="Brokstein P."/>
            <person name="Canbaeck B."/>
            <person name="Cohen D."/>
            <person name="Courty P.E."/>
            <person name="Coutinho P.M."/>
            <person name="Delaruelle C."/>
            <person name="Detter J.C."/>
            <person name="Deveau A."/>
            <person name="DiFazio S."/>
            <person name="Duplessis S."/>
            <person name="Fraissinet-Tachet L."/>
            <person name="Lucic E."/>
            <person name="Frey-Klett P."/>
            <person name="Fourrey C."/>
            <person name="Feussner I."/>
            <person name="Gay G."/>
            <person name="Grimwood J."/>
            <person name="Hoegger P.J."/>
            <person name="Jain P."/>
            <person name="Kilaru S."/>
            <person name="Labbe J."/>
            <person name="Lin Y.C."/>
            <person name="Legue V."/>
            <person name="Le Tacon F."/>
            <person name="Marmeisse R."/>
            <person name="Melayah D."/>
            <person name="Montanini B."/>
            <person name="Muratet M."/>
            <person name="Nehls U."/>
            <person name="Niculita-Hirzel H."/>
            <person name="Oudot-Le Secq M.P."/>
            <person name="Peter M."/>
            <person name="Quesneville H."/>
            <person name="Rajashekar B."/>
            <person name="Reich M."/>
            <person name="Rouhier N."/>
            <person name="Schmutz J."/>
            <person name="Yin T."/>
            <person name="Chalot M."/>
            <person name="Henrissat B."/>
            <person name="Kuees U."/>
            <person name="Lucas S."/>
            <person name="Van de Peer Y."/>
            <person name="Podila G.K."/>
            <person name="Polle A."/>
            <person name="Pukkila P.J."/>
            <person name="Richardson P.M."/>
            <person name="Rouze P."/>
            <person name="Sanders I.R."/>
            <person name="Stajich J.E."/>
            <person name="Tunlid A."/>
            <person name="Tuskan G."/>
            <person name="Grigoriev I.V."/>
        </authorList>
    </citation>
    <scope>NUCLEOTIDE SEQUENCE [LARGE SCALE GENOMIC DNA]</scope>
    <source>
        <strain evidence="8">S238N-H82 / ATCC MYA-4686</strain>
    </source>
</reference>
<dbReference type="EMBL" id="DS547173">
    <property type="protein sequence ID" value="EDQ99104.1"/>
    <property type="molecule type" value="Genomic_DNA"/>
</dbReference>
<keyword evidence="8" id="KW-1185">Reference proteome</keyword>
<evidence type="ECO:0000256" key="5">
    <source>
        <dbReference type="ARBA" id="ARBA00023014"/>
    </source>
</evidence>
<dbReference type="InterPro" id="IPR050926">
    <property type="entry name" value="Aconitase/IPM_isomerase"/>
</dbReference>
<dbReference type="Gene3D" id="3.30.499.10">
    <property type="entry name" value="Aconitase, domain 3"/>
    <property type="match status" value="1"/>
</dbReference>
<keyword evidence="3" id="KW-0479">Metal-binding</keyword>
<dbReference type="GeneID" id="6085879"/>
<evidence type="ECO:0000313" key="7">
    <source>
        <dbReference type="EMBL" id="EDQ99104.1"/>
    </source>
</evidence>
<sequence length="189" mass="20630">KGRDFAIVEYKGPGVESLSCTGMATICNMGAEIGATTSMFPFNHRMVDYLNATKRGDIANYAKQFAHNLKADEGAEYDQVIEINLSELEPHINGPFTPDLATRISKFAEEAKKNNWPEEIKVSLIGSCTNSSYEDMPRSASIFTITPGSEQVRATIARDGQLEAFESVGGLVLTNACGPCIGQWDRQDV</sequence>
<dbReference type="FunFam" id="3.40.1060.10:FF:000001">
    <property type="entry name" value="Aconitate hydratase, mitochondrial"/>
    <property type="match status" value="1"/>
</dbReference>
<dbReference type="STRING" id="486041.B0E239"/>
<dbReference type="PRINTS" id="PR00415">
    <property type="entry name" value="ACONITASE"/>
</dbReference>
<evidence type="ECO:0000256" key="3">
    <source>
        <dbReference type="ARBA" id="ARBA00022723"/>
    </source>
</evidence>
<dbReference type="GO" id="GO:0051539">
    <property type="term" value="F:4 iron, 4 sulfur cluster binding"/>
    <property type="evidence" value="ECO:0007669"/>
    <property type="project" value="TreeGrafter"/>
</dbReference>
<dbReference type="PANTHER" id="PTHR43160:SF3">
    <property type="entry name" value="ACONITATE HYDRATASE, MITOCHONDRIAL"/>
    <property type="match status" value="1"/>
</dbReference>
<dbReference type="HOGENOM" id="CLU_087696_0_0_1"/>
<dbReference type="Pfam" id="PF00330">
    <property type="entry name" value="Aconitase"/>
    <property type="match status" value="1"/>
</dbReference>
<accession>B0E239</accession>
<name>B0E239_LACBS</name>
<proteinExistence type="inferred from homology"/>
<dbReference type="GO" id="GO:0005829">
    <property type="term" value="C:cytosol"/>
    <property type="evidence" value="ECO:0007669"/>
    <property type="project" value="TreeGrafter"/>
</dbReference>
<dbReference type="OrthoDB" id="2224430at2759"/>
<dbReference type="GO" id="GO:0046872">
    <property type="term" value="F:metal ion binding"/>
    <property type="evidence" value="ECO:0007669"/>
    <property type="project" value="UniProtKB-KW"/>
</dbReference>
<evidence type="ECO:0000256" key="4">
    <source>
        <dbReference type="ARBA" id="ARBA00023004"/>
    </source>
</evidence>
<dbReference type="KEGG" id="lbc:LACBIDRAFT_167799"/>
<dbReference type="PROSITE" id="PS01244">
    <property type="entry name" value="ACONITASE_2"/>
    <property type="match status" value="1"/>
</dbReference>
<dbReference type="Gene3D" id="3.40.1060.10">
    <property type="entry name" value="Aconitase, Domain 2"/>
    <property type="match status" value="1"/>
</dbReference>
<dbReference type="Proteomes" id="UP000001194">
    <property type="component" value="Unassembled WGS sequence"/>
</dbReference>
<dbReference type="GO" id="GO:0005739">
    <property type="term" value="C:mitochondrion"/>
    <property type="evidence" value="ECO:0007669"/>
    <property type="project" value="TreeGrafter"/>
</dbReference>
<gene>
    <name evidence="7" type="ORF">LACBIDRAFT_167799</name>
</gene>
<dbReference type="PROSITE" id="PS00450">
    <property type="entry name" value="ACONITASE_1"/>
    <property type="match status" value="1"/>
</dbReference>
<dbReference type="RefSeq" id="XP_001890237.1">
    <property type="nucleotide sequence ID" value="XM_001890202.1"/>
</dbReference>
<organism evidence="8">
    <name type="scientific">Laccaria bicolor (strain S238N-H82 / ATCC MYA-4686)</name>
    <name type="common">Bicoloured deceiver</name>
    <name type="synonym">Laccaria laccata var. bicolor</name>
    <dbReference type="NCBI Taxonomy" id="486041"/>
    <lineage>
        <taxon>Eukaryota</taxon>
        <taxon>Fungi</taxon>
        <taxon>Dikarya</taxon>
        <taxon>Basidiomycota</taxon>
        <taxon>Agaricomycotina</taxon>
        <taxon>Agaricomycetes</taxon>
        <taxon>Agaricomycetidae</taxon>
        <taxon>Agaricales</taxon>
        <taxon>Agaricineae</taxon>
        <taxon>Hydnangiaceae</taxon>
        <taxon>Laccaria</taxon>
    </lineage>
</organism>
<dbReference type="GO" id="GO:0006099">
    <property type="term" value="P:tricarboxylic acid cycle"/>
    <property type="evidence" value="ECO:0007669"/>
    <property type="project" value="TreeGrafter"/>
</dbReference>
<dbReference type="PANTHER" id="PTHR43160">
    <property type="entry name" value="ACONITATE HYDRATASE B"/>
    <property type="match status" value="1"/>
</dbReference>
<dbReference type="InParanoid" id="B0E239"/>
<comment type="cofactor">
    <cofactor evidence="1">
        <name>[4Fe-4S] cluster</name>
        <dbReference type="ChEBI" id="CHEBI:49883"/>
    </cofactor>
</comment>
<feature type="non-terminal residue" evidence="7">
    <location>
        <position position="1"/>
    </location>
</feature>
<feature type="non-terminal residue" evidence="7">
    <location>
        <position position="189"/>
    </location>
</feature>
<dbReference type="GO" id="GO:0003994">
    <property type="term" value="F:aconitate hydratase activity"/>
    <property type="evidence" value="ECO:0007669"/>
    <property type="project" value="TreeGrafter"/>
</dbReference>
<protein>
    <submittedName>
        <fullName evidence="7">Predicted protein</fullName>
    </submittedName>
</protein>
<evidence type="ECO:0000256" key="1">
    <source>
        <dbReference type="ARBA" id="ARBA00001966"/>
    </source>
</evidence>
<comment type="similarity">
    <text evidence="2">Belongs to the aconitase/IPM isomerase family.</text>
</comment>
<evidence type="ECO:0000256" key="2">
    <source>
        <dbReference type="ARBA" id="ARBA00007185"/>
    </source>
</evidence>
<keyword evidence="5" id="KW-0411">Iron-sulfur</keyword>
<dbReference type="InterPro" id="IPR001030">
    <property type="entry name" value="Acoase/IPM_deHydtase_lsu_aba"/>
</dbReference>
<dbReference type="InterPro" id="IPR015931">
    <property type="entry name" value="Acnase/IPM_dHydase_lsu_aba_1/3"/>
</dbReference>
<feature type="domain" description="Aconitase/3-isopropylmalate dehydratase large subunit alpha/beta/alpha" evidence="6">
    <location>
        <begin position="6"/>
        <end position="186"/>
    </location>
</feature>
<dbReference type="InterPro" id="IPR015932">
    <property type="entry name" value="Aconitase_dom2"/>
</dbReference>
<dbReference type="SUPFAM" id="SSF53732">
    <property type="entry name" value="Aconitase iron-sulfur domain"/>
    <property type="match status" value="1"/>
</dbReference>
<dbReference type="InterPro" id="IPR036008">
    <property type="entry name" value="Aconitase_4Fe-4S_dom"/>
</dbReference>